<dbReference type="InterPro" id="IPR036514">
    <property type="entry name" value="SGNH_hydro_sf"/>
</dbReference>
<sequence length="176" mass="19567">MGWSHLRAFALLTGFLGAMPAFAEVKPEVTALNQAPHSALYVGNSFFYYNNSLHAHVREFVLRAETKNNFRSVSATISASGLNWHDVAAYFRPDAVGSYSFDAQNRVIFTPKGQKPFDVTILMDCSQCPVHPELKTLFTEYAEKHAATVRANGAEPVLFMSWAYQNVPEMTGELAD</sequence>
<reference evidence="2 3" key="1">
    <citation type="submission" date="2015-03" db="EMBL/GenBank/DDBJ databases">
        <title>Draft genome sequence of Elstera litoralis.</title>
        <authorList>
            <person name="Rahalkar M.C."/>
            <person name="Dhakephalkar P.K."/>
            <person name="Pore S.D."/>
            <person name="Arora P."/>
            <person name="Kapse N.G."/>
            <person name="Pandit P.S."/>
        </authorList>
    </citation>
    <scope>NUCLEOTIDE SEQUENCE [LARGE SCALE GENOMIC DNA]</scope>
    <source>
        <strain evidence="2 3">Dia-1</strain>
    </source>
</reference>
<comment type="caution">
    <text evidence="2">The sequence shown here is derived from an EMBL/GenBank/DDBJ whole genome shotgun (WGS) entry which is preliminary data.</text>
</comment>
<protein>
    <submittedName>
        <fullName evidence="2">Uncharacterized protein</fullName>
    </submittedName>
</protein>
<evidence type="ECO:0000256" key="1">
    <source>
        <dbReference type="SAM" id="SignalP"/>
    </source>
</evidence>
<evidence type="ECO:0000313" key="2">
    <source>
        <dbReference type="EMBL" id="KJV06374.1"/>
    </source>
</evidence>
<evidence type="ECO:0000313" key="3">
    <source>
        <dbReference type="Proteomes" id="UP000033774"/>
    </source>
</evidence>
<dbReference type="EMBL" id="LAJY01000929">
    <property type="protein sequence ID" value="KJV06374.1"/>
    <property type="molecule type" value="Genomic_DNA"/>
</dbReference>
<proteinExistence type="predicted"/>
<keyword evidence="1" id="KW-0732">Signal</keyword>
<dbReference type="Gene3D" id="3.40.50.1110">
    <property type="entry name" value="SGNH hydrolase"/>
    <property type="match status" value="1"/>
</dbReference>
<feature type="non-terminal residue" evidence="2">
    <location>
        <position position="176"/>
    </location>
</feature>
<feature type="signal peptide" evidence="1">
    <location>
        <begin position="1"/>
        <end position="23"/>
    </location>
</feature>
<keyword evidence="3" id="KW-1185">Reference proteome</keyword>
<dbReference type="GO" id="GO:0016788">
    <property type="term" value="F:hydrolase activity, acting on ester bonds"/>
    <property type="evidence" value="ECO:0007669"/>
    <property type="project" value="UniProtKB-ARBA"/>
</dbReference>
<dbReference type="Proteomes" id="UP000033774">
    <property type="component" value="Unassembled WGS sequence"/>
</dbReference>
<name>A0A0F3ILC1_9PROT</name>
<organism evidence="2 3">
    <name type="scientific">Elstera litoralis</name>
    <dbReference type="NCBI Taxonomy" id="552518"/>
    <lineage>
        <taxon>Bacteria</taxon>
        <taxon>Pseudomonadati</taxon>
        <taxon>Pseudomonadota</taxon>
        <taxon>Alphaproteobacteria</taxon>
        <taxon>Rhodospirillales</taxon>
        <taxon>Rhodospirillaceae</taxon>
        <taxon>Elstera</taxon>
    </lineage>
</organism>
<dbReference type="PATRIC" id="fig|552518.3.peg.4797"/>
<accession>A0A0F3ILC1</accession>
<dbReference type="AlphaFoldDB" id="A0A0F3ILC1"/>
<gene>
    <name evidence="2" type="ORF">VZ95_20765</name>
</gene>
<feature type="chain" id="PRO_5002462425" evidence="1">
    <location>
        <begin position="24"/>
        <end position="176"/>
    </location>
</feature>